<organism evidence="1 2">
    <name type="scientific">Chiloscyllium punctatum</name>
    <name type="common">Brownbanded bambooshark</name>
    <name type="synonym">Hemiscyllium punctatum</name>
    <dbReference type="NCBI Taxonomy" id="137246"/>
    <lineage>
        <taxon>Eukaryota</taxon>
        <taxon>Metazoa</taxon>
        <taxon>Chordata</taxon>
        <taxon>Craniata</taxon>
        <taxon>Vertebrata</taxon>
        <taxon>Chondrichthyes</taxon>
        <taxon>Elasmobranchii</taxon>
        <taxon>Galeomorphii</taxon>
        <taxon>Galeoidea</taxon>
        <taxon>Orectolobiformes</taxon>
        <taxon>Hemiscylliidae</taxon>
        <taxon>Chiloscyllium</taxon>
    </lineage>
</organism>
<dbReference type="Proteomes" id="UP000287033">
    <property type="component" value="Unassembled WGS sequence"/>
</dbReference>
<sequence>MEVGILETIVSNYCSKPEKISPSPHISLSVLLVSPALSGFDAGVSIGAGFSASAAVGDTARAAFTASVPTSDGSASARARARASVDVNILQTERSFPLLPSVIQMKDDVNVLHSLSQLLKALASV</sequence>
<evidence type="ECO:0000313" key="1">
    <source>
        <dbReference type="EMBL" id="GCC36112.1"/>
    </source>
</evidence>
<reference evidence="1 2" key="1">
    <citation type="journal article" date="2018" name="Nat. Ecol. Evol.">
        <title>Shark genomes provide insights into elasmobranch evolution and the origin of vertebrates.</title>
        <authorList>
            <person name="Hara Y"/>
            <person name="Yamaguchi K"/>
            <person name="Onimaru K"/>
            <person name="Kadota M"/>
            <person name="Koyanagi M"/>
            <person name="Keeley SD"/>
            <person name="Tatsumi K"/>
            <person name="Tanaka K"/>
            <person name="Motone F"/>
            <person name="Kageyama Y"/>
            <person name="Nozu R"/>
            <person name="Adachi N"/>
            <person name="Nishimura O"/>
            <person name="Nakagawa R"/>
            <person name="Tanegashima C"/>
            <person name="Kiyatake I"/>
            <person name="Matsumoto R"/>
            <person name="Murakumo K"/>
            <person name="Nishida K"/>
            <person name="Terakita A"/>
            <person name="Kuratani S"/>
            <person name="Sato K"/>
            <person name="Hyodo S Kuraku.S."/>
        </authorList>
    </citation>
    <scope>NUCLEOTIDE SEQUENCE [LARGE SCALE GENOMIC DNA]</scope>
</reference>
<protein>
    <submittedName>
        <fullName evidence="1">Uncharacterized protein</fullName>
    </submittedName>
</protein>
<evidence type="ECO:0000313" key="2">
    <source>
        <dbReference type="Proteomes" id="UP000287033"/>
    </source>
</evidence>
<name>A0A401T0D0_CHIPU</name>
<proteinExistence type="predicted"/>
<accession>A0A401T0D0</accession>
<keyword evidence="2" id="KW-1185">Reference proteome</keyword>
<gene>
    <name evidence="1" type="ORF">chiPu_0014604</name>
</gene>
<dbReference type="EMBL" id="BEZZ01000787">
    <property type="protein sequence ID" value="GCC36112.1"/>
    <property type="molecule type" value="Genomic_DNA"/>
</dbReference>
<comment type="caution">
    <text evidence="1">The sequence shown here is derived from an EMBL/GenBank/DDBJ whole genome shotgun (WGS) entry which is preliminary data.</text>
</comment>
<dbReference type="AlphaFoldDB" id="A0A401T0D0"/>